<dbReference type="Pfam" id="PF01425">
    <property type="entry name" value="Amidase"/>
    <property type="match status" value="1"/>
</dbReference>
<dbReference type="GeneID" id="25296820"/>
<evidence type="ECO:0000259" key="3">
    <source>
        <dbReference type="Pfam" id="PF01425"/>
    </source>
</evidence>
<feature type="domain" description="Amidase" evidence="3">
    <location>
        <begin position="47"/>
        <end position="204"/>
    </location>
</feature>
<dbReference type="AlphaFoldDB" id="A0A0D2IHM9"/>
<organism evidence="4 5">
    <name type="scientific">Rhinocladiella mackenziei CBS 650.93</name>
    <dbReference type="NCBI Taxonomy" id="1442369"/>
    <lineage>
        <taxon>Eukaryota</taxon>
        <taxon>Fungi</taxon>
        <taxon>Dikarya</taxon>
        <taxon>Ascomycota</taxon>
        <taxon>Pezizomycotina</taxon>
        <taxon>Eurotiomycetes</taxon>
        <taxon>Chaetothyriomycetidae</taxon>
        <taxon>Chaetothyriales</taxon>
        <taxon>Herpotrichiellaceae</taxon>
        <taxon>Rhinocladiella</taxon>
    </lineage>
</organism>
<dbReference type="GO" id="GO:0016787">
    <property type="term" value="F:hydrolase activity"/>
    <property type="evidence" value="ECO:0007669"/>
    <property type="project" value="UniProtKB-KW"/>
</dbReference>
<sequence length="233" mass="26547">MRPTAERTAKKGMGTTAPGQISIKVSSGPNCHSMANVKLLAEILLNGCVEPQPPIARALRETAAQLKKAEHEVMEFKTPFDCWEVAQATWRLWFQTGAKETLTLVASSGEPIYSTFKWYLETFDIKELTIPELFHLNTKQAEWRYQFAAYWYNTAAKTGTDRPIDALICPCAPSARFPHGHPVWWGYFSLWNILDYPSVILPLKRMKADPDKDAKDLNYVPKDNIRQDELGNW</sequence>
<protein>
    <recommendedName>
        <fullName evidence="3">Amidase domain-containing protein</fullName>
    </recommendedName>
</protein>
<dbReference type="Gene3D" id="3.90.1300.10">
    <property type="entry name" value="Amidase signature (AS) domain"/>
    <property type="match status" value="1"/>
</dbReference>
<keyword evidence="5" id="KW-1185">Reference proteome</keyword>
<accession>A0A0D2IHM9</accession>
<dbReference type="RefSeq" id="XP_013269942.1">
    <property type="nucleotide sequence ID" value="XM_013414488.1"/>
</dbReference>
<comment type="similarity">
    <text evidence="1">Belongs to the amidase family.</text>
</comment>
<name>A0A0D2IHM9_9EURO</name>
<dbReference type="PANTHER" id="PTHR46072">
    <property type="entry name" value="AMIDASE-RELATED-RELATED"/>
    <property type="match status" value="1"/>
</dbReference>
<dbReference type="InterPro" id="IPR023631">
    <property type="entry name" value="Amidase_dom"/>
</dbReference>
<reference evidence="4 5" key="1">
    <citation type="submission" date="2015-01" db="EMBL/GenBank/DDBJ databases">
        <title>The Genome Sequence of Rhinocladiella mackenzie CBS 650.93.</title>
        <authorList>
            <consortium name="The Broad Institute Genomics Platform"/>
            <person name="Cuomo C."/>
            <person name="de Hoog S."/>
            <person name="Gorbushina A."/>
            <person name="Stielow B."/>
            <person name="Teixiera M."/>
            <person name="Abouelleil A."/>
            <person name="Chapman S.B."/>
            <person name="Priest M."/>
            <person name="Young S.K."/>
            <person name="Wortman J."/>
            <person name="Nusbaum C."/>
            <person name="Birren B."/>
        </authorList>
    </citation>
    <scope>NUCLEOTIDE SEQUENCE [LARGE SCALE GENOMIC DNA]</scope>
    <source>
        <strain evidence="4 5">CBS 650.93</strain>
    </source>
</reference>
<dbReference type="SUPFAM" id="SSF75304">
    <property type="entry name" value="Amidase signature (AS) enzymes"/>
    <property type="match status" value="1"/>
</dbReference>
<gene>
    <name evidence="4" type="ORF">Z518_08749</name>
</gene>
<keyword evidence="2" id="KW-0378">Hydrolase</keyword>
<dbReference type="InterPro" id="IPR036928">
    <property type="entry name" value="AS_sf"/>
</dbReference>
<proteinExistence type="inferred from homology"/>
<dbReference type="HOGENOM" id="CLU_1190445_0_0_1"/>
<evidence type="ECO:0000313" key="4">
    <source>
        <dbReference type="EMBL" id="KIX02806.1"/>
    </source>
</evidence>
<dbReference type="STRING" id="1442369.A0A0D2IHM9"/>
<dbReference type="VEuPathDB" id="FungiDB:Z518_08749"/>
<evidence type="ECO:0000256" key="1">
    <source>
        <dbReference type="ARBA" id="ARBA00009199"/>
    </source>
</evidence>
<evidence type="ECO:0000256" key="2">
    <source>
        <dbReference type="ARBA" id="ARBA00022801"/>
    </source>
</evidence>
<dbReference type="EMBL" id="KN847480">
    <property type="protein sequence ID" value="KIX02806.1"/>
    <property type="molecule type" value="Genomic_DNA"/>
</dbReference>
<dbReference type="Proteomes" id="UP000053617">
    <property type="component" value="Unassembled WGS sequence"/>
</dbReference>
<dbReference type="OrthoDB" id="6428749at2759"/>
<evidence type="ECO:0000313" key="5">
    <source>
        <dbReference type="Proteomes" id="UP000053617"/>
    </source>
</evidence>